<evidence type="ECO:0000313" key="2">
    <source>
        <dbReference type="Proteomes" id="UP000593561"/>
    </source>
</evidence>
<organism evidence="1 2">
    <name type="scientific">Gossypium davidsonii</name>
    <name type="common">Davidson's cotton</name>
    <name type="synonym">Gossypium klotzschianum subsp. davidsonii</name>
    <dbReference type="NCBI Taxonomy" id="34287"/>
    <lineage>
        <taxon>Eukaryota</taxon>
        <taxon>Viridiplantae</taxon>
        <taxon>Streptophyta</taxon>
        <taxon>Embryophyta</taxon>
        <taxon>Tracheophyta</taxon>
        <taxon>Spermatophyta</taxon>
        <taxon>Magnoliopsida</taxon>
        <taxon>eudicotyledons</taxon>
        <taxon>Gunneridae</taxon>
        <taxon>Pentapetalae</taxon>
        <taxon>rosids</taxon>
        <taxon>malvids</taxon>
        <taxon>Malvales</taxon>
        <taxon>Malvaceae</taxon>
        <taxon>Malvoideae</taxon>
        <taxon>Gossypium</taxon>
    </lineage>
</organism>
<name>A0A7J8RB63_GOSDV</name>
<dbReference type="EMBL" id="JABFAC010000004">
    <property type="protein sequence ID" value="MBA0611044.1"/>
    <property type="molecule type" value="Genomic_DNA"/>
</dbReference>
<evidence type="ECO:0000313" key="1">
    <source>
        <dbReference type="EMBL" id="MBA0611044.1"/>
    </source>
</evidence>
<protein>
    <submittedName>
        <fullName evidence="1">Uncharacterized protein</fullName>
    </submittedName>
</protein>
<keyword evidence="2" id="KW-1185">Reference proteome</keyword>
<comment type="caution">
    <text evidence="1">The sequence shown here is derived from an EMBL/GenBank/DDBJ whole genome shotgun (WGS) entry which is preliminary data.</text>
</comment>
<proteinExistence type="predicted"/>
<dbReference type="AlphaFoldDB" id="A0A7J8RB63"/>
<gene>
    <name evidence="1" type="ORF">Godav_011763</name>
</gene>
<dbReference type="Proteomes" id="UP000593561">
    <property type="component" value="Unassembled WGS sequence"/>
</dbReference>
<reference evidence="1 2" key="1">
    <citation type="journal article" date="2019" name="Genome Biol. Evol.">
        <title>Insights into the evolution of the New World diploid cottons (Gossypium, subgenus Houzingenia) based on genome sequencing.</title>
        <authorList>
            <person name="Grover C.E."/>
            <person name="Arick M.A. 2nd"/>
            <person name="Thrash A."/>
            <person name="Conover J.L."/>
            <person name="Sanders W.S."/>
            <person name="Peterson D.G."/>
            <person name="Frelichowski J.E."/>
            <person name="Scheffler J.A."/>
            <person name="Scheffler B.E."/>
            <person name="Wendel J.F."/>
        </authorList>
    </citation>
    <scope>NUCLEOTIDE SEQUENCE [LARGE SCALE GENOMIC DNA]</scope>
    <source>
        <strain evidence="1">27</strain>
        <tissue evidence="1">Leaf</tissue>
    </source>
</reference>
<sequence>MVATRFDIYKFNGIASFNLLQVRMMTILI</sequence>
<accession>A0A7J8RB63</accession>